<dbReference type="InterPro" id="IPR013342">
    <property type="entry name" value="Mandelate_racemase_C"/>
</dbReference>
<dbReference type="InterPro" id="IPR029017">
    <property type="entry name" value="Enolase-like_N"/>
</dbReference>
<dbReference type="InterPro" id="IPR046945">
    <property type="entry name" value="RHMD-like"/>
</dbReference>
<accession>A0ABV2WND4</accession>
<proteinExistence type="predicted"/>
<dbReference type="Gene3D" id="3.20.20.120">
    <property type="entry name" value="Enolase-like C-terminal domain"/>
    <property type="match status" value="1"/>
</dbReference>
<dbReference type="SFLD" id="SFLDS00001">
    <property type="entry name" value="Enolase"/>
    <property type="match status" value="1"/>
</dbReference>
<evidence type="ECO:0000256" key="3">
    <source>
        <dbReference type="ARBA" id="ARBA00022842"/>
    </source>
</evidence>
<dbReference type="InterPro" id="IPR013341">
    <property type="entry name" value="Mandelate_racemase_N_dom"/>
</dbReference>
<evidence type="ECO:0000256" key="1">
    <source>
        <dbReference type="ARBA" id="ARBA00001946"/>
    </source>
</evidence>
<dbReference type="SUPFAM" id="SSF51604">
    <property type="entry name" value="Enolase C-terminal domain-like"/>
    <property type="match status" value="1"/>
</dbReference>
<evidence type="ECO:0000259" key="4">
    <source>
        <dbReference type="SMART" id="SM00922"/>
    </source>
</evidence>
<dbReference type="PANTHER" id="PTHR13794:SF58">
    <property type="entry name" value="MITOCHONDRIAL ENOLASE SUPERFAMILY MEMBER 1"/>
    <property type="match status" value="1"/>
</dbReference>
<dbReference type="EMBL" id="JBEYBF010000006">
    <property type="protein sequence ID" value="MEU1952396.1"/>
    <property type="molecule type" value="Genomic_DNA"/>
</dbReference>
<dbReference type="InterPro" id="IPR036849">
    <property type="entry name" value="Enolase-like_C_sf"/>
</dbReference>
<comment type="caution">
    <text evidence="5">The sequence shown here is derived from an EMBL/GenBank/DDBJ whole genome shotgun (WGS) entry which is preliminary data.</text>
</comment>
<keyword evidence="2" id="KW-0479">Metal-binding</keyword>
<evidence type="ECO:0000313" key="5">
    <source>
        <dbReference type="EMBL" id="MEU1952396.1"/>
    </source>
</evidence>
<dbReference type="SMART" id="SM00922">
    <property type="entry name" value="MR_MLE"/>
    <property type="match status" value="1"/>
</dbReference>
<organism evidence="5 6">
    <name type="scientific">Nocardia rhamnosiphila</name>
    <dbReference type="NCBI Taxonomy" id="426716"/>
    <lineage>
        <taxon>Bacteria</taxon>
        <taxon>Bacillati</taxon>
        <taxon>Actinomycetota</taxon>
        <taxon>Actinomycetes</taxon>
        <taxon>Mycobacteriales</taxon>
        <taxon>Nocardiaceae</taxon>
        <taxon>Nocardia</taxon>
    </lineage>
</organism>
<dbReference type="GeneID" id="96242518"/>
<dbReference type="Proteomes" id="UP001550628">
    <property type="component" value="Unassembled WGS sequence"/>
</dbReference>
<dbReference type="RefSeq" id="WP_030519686.1">
    <property type="nucleotide sequence ID" value="NZ_JBEYBD010000004.1"/>
</dbReference>
<dbReference type="InterPro" id="IPR018110">
    <property type="entry name" value="Mandel_Rmase/mucon_lact_enz_CS"/>
</dbReference>
<feature type="domain" description="Mandelate racemase/muconate lactonizing enzyme C-terminal" evidence="4">
    <location>
        <begin position="145"/>
        <end position="245"/>
    </location>
</feature>
<dbReference type="SFLD" id="SFLDG00179">
    <property type="entry name" value="mandelate_racemase"/>
    <property type="match status" value="1"/>
</dbReference>
<dbReference type="Pfam" id="PF13378">
    <property type="entry name" value="MR_MLE_C"/>
    <property type="match status" value="1"/>
</dbReference>
<comment type="cofactor">
    <cofactor evidence="1">
        <name>Mg(2+)</name>
        <dbReference type="ChEBI" id="CHEBI:18420"/>
    </cofactor>
</comment>
<protein>
    <submittedName>
        <fullName evidence="5">Enolase C-terminal domain-like protein</fullName>
    </submittedName>
</protein>
<dbReference type="InterPro" id="IPR029065">
    <property type="entry name" value="Enolase_C-like"/>
</dbReference>
<keyword evidence="3" id="KW-0460">Magnesium</keyword>
<keyword evidence="6" id="KW-1185">Reference proteome</keyword>
<dbReference type="PANTHER" id="PTHR13794">
    <property type="entry name" value="ENOLASE SUPERFAMILY, MANDELATE RACEMASE"/>
    <property type="match status" value="1"/>
</dbReference>
<gene>
    <name evidence="5" type="ORF">ABZ510_11085</name>
</gene>
<reference evidence="5 6" key="1">
    <citation type="submission" date="2024-06" db="EMBL/GenBank/DDBJ databases">
        <title>The Natural Products Discovery Center: Release of the First 8490 Sequenced Strains for Exploring Actinobacteria Biosynthetic Diversity.</title>
        <authorList>
            <person name="Kalkreuter E."/>
            <person name="Kautsar S.A."/>
            <person name="Yang D."/>
            <person name="Bader C.D."/>
            <person name="Teijaro C.N."/>
            <person name="Fluegel L."/>
            <person name="Davis C.M."/>
            <person name="Simpson J.R."/>
            <person name="Lauterbach L."/>
            <person name="Steele A.D."/>
            <person name="Gui C."/>
            <person name="Meng S."/>
            <person name="Li G."/>
            <person name="Viehrig K."/>
            <person name="Ye F."/>
            <person name="Su P."/>
            <person name="Kiefer A.F."/>
            <person name="Nichols A."/>
            <person name="Cepeda A.J."/>
            <person name="Yan W."/>
            <person name="Fan B."/>
            <person name="Jiang Y."/>
            <person name="Adhikari A."/>
            <person name="Zheng C.-J."/>
            <person name="Schuster L."/>
            <person name="Cowan T.M."/>
            <person name="Smanski M.J."/>
            <person name="Chevrette M.G."/>
            <person name="De Carvalho L.P.S."/>
            <person name="Shen B."/>
        </authorList>
    </citation>
    <scope>NUCLEOTIDE SEQUENCE [LARGE SCALE GENOMIC DNA]</scope>
    <source>
        <strain evidence="5 6">NPDC019708</strain>
    </source>
</reference>
<dbReference type="Pfam" id="PF02746">
    <property type="entry name" value="MR_MLE_N"/>
    <property type="match status" value="1"/>
</dbReference>
<dbReference type="PROSITE" id="PS00908">
    <property type="entry name" value="MR_MLE_1"/>
    <property type="match status" value="1"/>
</dbReference>
<dbReference type="SUPFAM" id="SSF54826">
    <property type="entry name" value="Enolase N-terminal domain-like"/>
    <property type="match status" value="1"/>
</dbReference>
<evidence type="ECO:0000256" key="2">
    <source>
        <dbReference type="ARBA" id="ARBA00022723"/>
    </source>
</evidence>
<evidence type="ECO:0000313" key="6">
    <source>
        <dbReference type="Proteomes" id="UP001550628"/>
    </source>
</evidence>
<dbReference type="Gene3D" id="3.30.390.10">
    <property type="entry name" value="Enolase-like, N-terminal domain"/>
    <property type="match status" value="1"/>
</dbReference>
<name>A0ABV2WND4_9NOCA</name>
<sequence>MTRDLRIDESVKVGVYRFPTPGPESDGTLTWDATTAVTVELGAGEVRGLGWSYTSPAAAAVVTHELAPVLCGRHPFDIPGIRTDLRRACRNTGTAAVVAHALSAVDIALWDLKARVLGVPLPALFGAARAATPVYGSGGFTDLSDTALADQITGWLAAGCRNIKIKIGQDRGTSVDRDLHRVEQAAGLLDGRARLMVDANGGYSTGSARRVGGELDRLGVIWFEEPVTSDDPDGLAVVRASVRADVAAGEYIYNAYDATRLVDVVDCLQLDLTRCGGYSGFLECAALAAAHDTPVSAHCAPALHAPVTAAVPHLRHLEWFIDHARLEPLLVDGAPEVGGGLLPSGDRPGHGMTVAATAAPFRVSVPA</sequence>